<evidence type="ECO:0000259" key="4">
    <source>
        <dbReference type="PROSITE" id="PS50966"/>
    </source>
</evidence>
<keyword evidence="1" id="KW-0479">Metal-binding</keyword>
<dbReference type="InterPro" id="IPR001841">
    <property type="entry name" value="Znf_RING"/>
</dbReference>
<dbReference type="Proteomes" id="UP001289374">
    <property type="component" value="Unassembled WGS sequence"/>
</dbReference>
<keyword evidence="1" id="KW-0863">Zinc-finger</keyword>
<keyword evidence="6" id="KW-1185">Reference proteome</keyword>
<name>A0AAE2BKK6_9LAMI</name>
<dbReference type="SUPFAM" id="SSF57850">
    <property type="entry name" value="RING/U-box"/>
    <property type="match status" value="1"/>
</dbReference>
<dbReference type="Gene3D" id="3.30.40.10">
    <property type="entry name" value="Zinc/RING finger domain, C3HC4 (zinc finger)"/>
    <property type="match status" value="1"/>
</dbReference>
<evidence type="ECO:0008006" key="7">
    <source>
        <dbReference type="Google" id="ProtNLM"/>
    </source>
</evidence>
<sequence>MCIKTYMKRKREECVGVGVGVLISRDKGAAGKEGVEMDGRQRDTPPSPPAPPPHHHRPRHRFNPTQPFSDRVIRAIRHRLRLLHRSDSLFFILGATGNVYTVNISATPSCTCPDRTTPCKHILFVFIRVLGVPLDDSCLWRRTLRPCQLHRLLNLPTSSESLAGAAVREMFHQLFFQARGTSGSRRPDVVADGGTACPVCLEYMGRDEMVVACNTCKNVIHEECFLAWKRNCRRRSATCVLCRARWRNGGDDQEKYLNLSAYVSEDDMMEVEAEGRCSSD</sequence>
<reference evidence="5" key="1">
    <citation type="submission" date="2020-06" db="EMBL/GenBank/DDBJ databases">
        <authorList>
            <person name="Li T."/>
            <person name="Hu X."/>
            <person name="Zhang T."/>
            <person name="Song X."/>
            <person name="Zhang H."/>
            <person name="Dai N."/>
            <person name="Sheng W."/>
            <person name="Hou X."/>
            <person name="Wei L."/>
        </authorList>
    </citation>
    <scope>NUCLEOTIDE SEQUENCE</scope>
    <source>
        <strain evidence="5">K16</strain>
        <tissue evidence="5">Leaf</tissue>
    </source>
</reference>
<evidence type="ECO:0000259" key="3">
    <source>
        <dbReference type="PROSITE" id="PS50089"/>
    </source>
</evidence>
<dbReference type="InterPro" id="IPR039903">
    <property type="entry name" value="Zswim2"/>
</dbReference>
<dbReference type="InterPro" id="IPR013083">
    <property type="entry name" value="Znf_RING/FYVE/PHD"/>
</dbReference>
<feature type="compositionally biased region" description="Basic residues" evidence="2">
    <location>
        <begin position="53"/>
        <end position="62"/>
    </location>
</feature>
<feature type="region of interest" description="Disordered" evidence="2">
    <location>
        <begin position="29"/>
        <end position="66"/>
    </location>
</feature>
<dbReference type="PROSITE" id="PS50089">
    <property type="entry name" value="ZF_RING_2"/>
    <property type="match status" value="1"/>
</dbReference>
<dbReference type="GO" id="GO:0008270">
    <property type="term" value="F:zinc ion binding"/>
    <property type="evidence" value="ECO:0007669"/>
    <property type="project" value="UniProtKB-KW"/>
</dbReference>
<dbReference type="GO" id="GO:0061630">
    <property type="term" value="F:ubiquitin protein ligase activity"/>
    <property type="evidence" value="ECO:0007669"/>
    <property type="project" value="InterPro"/>
</dbReference>
<protein>
    <recommendedName>
        <fullName evidence="7">Mitogen-activated protein kinase kinase kinase 1</fullName>
    </recommendedName>
</protein>
<dbReference type="Pfam" id="PF04434">
    <property type="entry name" value="SWIM"/>
    <property type="match status" value="1"/>
</dbReference>
<feature type="domain" description="SWIM-type" evidence="4">
    <location>
        <begin position="100"/>
        <end position="130"/>
    </location>
</feature>
<organism evidence="5 6">
    <name type="scientific">Sesamum angolense</name>
    <dbReference type="NCBI Taxonomy" id="2727404"/>
    <lineage>
        <taxon>Eukaryota</taxon>
        <taxon>Viridiplantae</taxon>
        <taxon>Streptophyta</taxon>
        <taxon>Embryophyta</taxon>
        <taxon>Tracheophyta</taxon>
        <taxon>Spermatophyta</taxon>
        <taxon>Magnoliopsida</taxon>
        <taxon>eudicotyledons</taxon>
        <taxon>Gunneridae</taxon>
        <taxon>Pentapetalae</taxon>
        <taxon>asterids</taxon>
        <taxon>lamiids</taxon>
        <taxon>Lamiales</taxon>
        <taxon>Pedaliaceae</taxon>
        <taxon>Sesamum</taxon>
    </lineage>
</organism>
<dbReference type="InterPro" id="IPR007527">
    <property type="entry name" value="Znf_SWIM"/>
</dbReference>
<evidence type="ECO:0000313" key="5">
    <source>
        <dbReference type="EMBL" id="KAK4388817.1"/>
    </source>
</evidence>
<gene>
    <name evidence="5" type="ORF">Sango_2218700</name>
</gene>
<dbReference type="PROSITE" id="PS50966">
    <property type="entry name" value="ZF_SWIM"/>
    <property type="match status" value="1"/>
</dbReference>
<feature type="domain" description="RING-type" evidence="3">
    <location>
        <begin position="197"/>
        <end position="243"/>
    </location>
</feature>
<dbReference type="EMBL" id="JACGWL010000013">
    <property type="protein sequence ID" value="KAK4388817.1"/>
    <property type="molecule type" value="Genomic_DNA"/>
</dbReference>
<comment type="caution">
    <text evidence="5">The sequence shown here is derived from an EMBL/GenBank/DDBJ whole genome shotgun (WGS) entry which is preliminary data.</text>
</comment>
<accession>A0AAE2BKK6</accession>
<feature type="compositionally biased region" description="Basic and acidic residues" evidence="2">
    <location>
        <begin position="29"/>
        <end position="43"/>
    </location>
</feature>
<dbReference type="AlphaFoldDB" id="A0AAE2BKK6"/>
<evidence type="ECO:0000313" key="6">
    <source>
        <dbReference type="Proteomes" id="UP001289374"/>
    </source>
</evidence>
<evidence type="ECO:0000256" key="1">
    <source>
        <dbReference type="PROSITE-ProRule" id="PRU00175"/>
    </source>
</evidence>
<proteinExistence type="predicted"/>
<dbReference type="PANTHER" id="PTHR21540">
    <property type="entry name" value="RING FINGER AND SWIM DOMAIN-CONTAINING PROTEIN 2"/>
    <property type="match status" value="1"/>
</dbReference>
<keyword evidence="1" id="KW-0862">Zinc</keyword>
<reference evidence="5" key="2">
    <citation type="journal article" date="2024" name="Plant">
        <title>Genomic evolution and insights into agronomic trait innovations of Sesamum species.</title>
        <authorList>
            <person name="Miao H."/>
            <person name="Wang L."/>
            <person name="Qu L."/>
            <person name="Liu H."/>
            <person name="Sun Y."/>
            <person name="Le M."/>
            <person name="Wang Q."/>
            <person name="Wei S."/>
            <person name="Zheng Y."/>
            <person name="Lin W."/>
            <person name="Duan Y."/>
            <person name="Cao H."/>
            <person name="Xiong S."/>
            <person name="Wang X."/>
            <person name="Wei L."/>
            <person name="Li C."/>
            <person name="Ma Q."/>
            <person name="Ju M."/>
            <person name="Zhao R."/>
            <person name="Li G."/>
            <person name="Mu C."/>
            <person name="Tian Q."/>
            <person name="Mei H."/>
            <person name="Zhang T."/>
            <person name="Gao T."/>
            <person name="Zhang H."/>
        </authorList>
    </citation>
    <scope>NUCLEOTIDE SEQUENCE</scope>
    <source>
        <strain evidence="5">K16</strain>
    </source>
</reference>
<dbReference type="PANTHER" id="PTHR21540:SF0">
    <property type="entry name" value="PHD FAMILY PROTEIN"/>
    <property type="match status" value="1"/>
</dbReference>
<evidence type="ECO:0000256" key="2">
    <source>
        <dbReference type="SAM" id="MobiDB-lite"/>
    </source>
</evidence>